<dbReference type="Proteomes" id="UP000054776">
    <property type="component" value="Unassembled WGS sequence"/>
</dbReference>
<dbReference type="InterPro" id="IPR057284">
    <property type="entry name" value="FF_RHG35_4th"/>
</dbReference>
<dbReference type="PROSITE" id="PS51852">
    <property type="entry name" value="PG1"/>
    <property type="match status" value="1"/>
</dbReference>
<protein>
    <submittedName>
        <fullName evidence="7">Rho GTPase-activating protein</fullName>
    </submittedName>
</protein>
<dbReference type="GO" id="GO:0007266">
    <property type="term" value="P:Rho protein signal transduction"/>
    <property type="evidence" value="ECO:0007669"/>
    <property type="project" value="TreeGrafter"/>
</dbReference>
<feature type="domain" description="PG1 pseudoGTPase" evidence="5">
    <location>
        <begin position="834"/>
        <end position="1011"/>
    </location>
</feature>
<gene>
    <name evidence="7" type="primary">RhoGAPp190</name>
    <name evidence="7" type="ORF">T01_10889</name>
</gene>
<feature type="compositionally biased region" description="Low complexity" evidence="3">
    <location>
        <begin position="1288"/>
        <end position="1297"/>
    </location>
</feature>
<dbReference type="Gene3D" id="3.40.50.300">
    <property type="entry name" value="P-loop containing nucleotide triphosphate hydrolases"/>
    <property type="match status" value="1"/>
</dbReference>
<feature type="compositionally biased region" description="Polar residues" evidence="3">
    <location>
        <begin position="1342"/>
        <end position="1362"/>
    </location>
</feature>
<feature type="region of interest" description="Disordered" evidence="3">
    <location>
        <begin position="1271"/>
        <end position="1297"/>
    </location>
</feature>
<evidence type="ECO:0000313" key="8">
    <source>
        <dbReference type="Proteomes" id="UP000054776"/>
    </source>
</evidence>
<keyword evidence="8" id="KW-1185">Reference proteome</keyword>
<dbReference type="Pfam" id="PF19518">
    <property type="entry name" value="RhoGAP_pG1_pG2"/>
    <property type="match status" value="1"/>
</dbReference>
<dbReference type="InterPro" id="IPR002713">
    <property type="entry name" value="FF_domain"/>
</dbReference>
<dbReference type="GO" id="GO:0005829">
    <property type="term" value="C:cytosol"/>
    <property type="evidence" value="ECO:0007669"/>
    <property type="project" value="TreeGrafter"/>
</dbReference>
<organism evidence="7 8">
    <name type="scientific">Trichinella spiralis</name>
    <name type="common">Trichina worm</name>
    <dbReference type="NCBI Taxonomy" id="6334"/>
    <lineage>
        <taxon>Eukaryota</taxon>
        <taxon>Metazoa</taxon>
        <taxon>Ecdysozoa</taxon>
        <taxon>Nematoda</taxon>
        <taxon>Enoplea</taxon>
        <taxon>Dorylaimia</taxon>
        <taxon>Trichinellida</taxon>
        <taxon>Trichinellidae</taxon>
        <taxon>Trichinella</taxon>
    </lineage>
</organism>
<dbReference type="PROSITE" id="PS51853">
    <property type="entry name" value="PG2"/>
    <property type="match status" value="1"/>
</dbReference>
<dbReference type="SMART" id="SM00324">
    <property type="entry name" value="RhoGAP"/>
    <property type="match status" value="1"/>
</dbReference>
<dbReference type="SUPFAM" id="SSF48350">
    <property type="entry name" value="GTPase activation domain, GAP"/>
    <property type="match status" value="1"/>
</dbReference>
<dbReference type="GO" id="GO:0050770">
    <property type="term" value="P:regulation of axonogenesis"/>
    <property type="evidence" value="ECO:0007669"/>
    <property type="project" value="TreeGrafter"/>
</dbReference>
<accession>A0A0V1BAH0</accession>
<dbReference type="InterPro" id="IPR000198">
    <property type="entry name" value="RhoGAP_dom"/>
</dbReference>
<evidence type="ECO:0000256" key="2">
    <source>
        <dbReference type="ARBA" id="ARBA00022737"/>
    </source>
</evidence>
<dbReference type="PANTHER" id="PTHR46005:SF4">
    <property type="entry name" value="RHO GTPASE-ACTIVATING PROTEIN 190"/>
    <property type="match status" value="1"/>
</dbReference>
<dbReference type="InterPro" id="IPR032835">
    <property type="entry name" value="RhoGAP-FF1"/>
</dbReference>
<feature type="domain" description="PG2 pseudoGTPase" evidence="6">
    <location>
        <begin position="1055"/>
        <end position="1249"/>
    </location>
</feature>
<dbReference type="InterPro" id="IPR045786">
    <property type="entry name" value="RhoGAP_pG1_pG2"/>
</dbReference>
<dbReference type="SUPFAM" id="SSF52540">
    <property type="entry name" value="P-loop containing nucleoside triphosphate hydrolases"/>
    <property type="match status" value="1"/>
</dbReference>
<dbReference type="Pfam" id="PF23083">
    <property type="entry name" value="FF_RHG35_4th"/>
    <property type="match status" value="1"/>
</dbReference>
<feature type="domain" description="Rho-GAP" evidence="4">
    <location>
        <begin position="1638"/>
        <end position="1836"/>
    </location>
</feature>
<proteinExistence type="predicted"/>
<dbReference type="Pfam" id="PF16512">
    <property type="entry name" value="RhoGAP-FF1"/>
    <property type="match status" value="1"/>
</dbReference>
<name>A0A0V1BAH0_TRISP</name>
<dbReference type="InterPro" id="IPR036517">
    <property type="entry name" value="FF_domain_sf"/>
</dbReference>
<comment type="caution">
    <text evidence="7">The sequence shown here is derived from an EMBL/GenBank/DDBJ whole genome shotgun (WGS) entry which is preliminary data.</text>
</comment>
<dbReference type="OrthoDB" id="9994905at2759"/>
<dbReference type="InterPro" id="IPR027417">
    <property type="entry name" value="P-loop_NTPase"/>
</dbReference>
<dbReference type="InterPro" id="IPR008936">
    <property type="entry name" value="Rho_GTPase_activation_prot"/>
</dbReference>
<dbReference type="Pfam" id="PF00620">
    <property type="entry name" value="RhoGAP"/>
    <property type="match status" value="1"/>
</dbReference>
<dbReference type="Gene3D" id="1.10.555.10">
    <property type="entry name" value="Rho GTPase activation protein"/>
    <property type="match status" value="1"/>
</dbReference>
<feature type="region of interest" description="Disordered" evidence="3">
    <location>
        <begin position="1387"/>
        <end position="1428"/>
    </location>
</feature>
<evidence type="ECO:0000259" key="5">
    <source>
        <dbReference type="PROSITE" id="PS51852"/>
    </source>
</evidence>
<feature type="compositionally biased region" description="Polar residues" evidence="3">
    <location>
        <begin position="1400"/>
        <end position="1426"/>
    </location>
</feature>
<feature type="compositionally biased region" description="Basic and acidic residues" evidence="3">
    <location>
        <begin position="1603"/>
        <end position="1629"/>
    </location>
</feature>
<evidence type="ECO:0000313" key="7">
    <source>
        <dbReference type="EMBL" id="KRY34004.1"/>
    </source>
</evidence>
<dbReference type="SMART" id="SM00441">
    <property type="entry name" value="FF"/>
    <property type="match status" value="2"/>
</dbReference>
<feature type="region of interest" description="Disordered" evidence="3">
    <location>
        <begin position="1332"/>
        <end position="1362"/>
    </location>
</feature>
<evidence type="ECO:0000259" key="4">
    <source>
        <dbReference type="PROSITE" id="PS50238"/>
    </source>
</evidence>
<dbReference type="GO" id="GO:0005096">
    <property type="term" value="F:GTPase activator activity"/>
    <property type="evidence" value="ECO:0007669"/>
    <property type="project" value="UniProtKB-KW"/>
</dbReference>
<reference evidence="7 8" key="1">
    <citation type="submission" date="2015-01" db="EMBL/GenBank/DDBJ databases">
        <title>Evolution of Trichinella species and genotypes.</title>
        <authorList>
            <person name="Korhonen P.K."/>
            <person name="Edoardo P."/>
            <person name="Giuseppe L.R."/>
            <person name="Gasser R.B."/>
        </authorList>
    </citation>
    <scope>NUCLEOTIDE SEQUENCE [LARGE SCALE GENOMIC DNA]</scope>
    <source>
        <strain evidence="7">ISS3</strain>
    </source>
</reference>
<dbReference type="InterPro" id="IPR039006">
    <property type="entry name" value="RhoGAP_pG2"/>
</dbReference>
<feature type="region of interest" description="Disordered" evidence="3">
    <location>
        <begin position="1595"/>
        <end position="1636"/>
    </location>
</feature>
<dbReference type="InterPro" id="IPR051978">
    <property type="entry name" value="Rho-GAP_domain"/>
</dbReference>
<dbReference type="GO" id="GO:0008361">
    <property type="term" value="P:regulation of cell size"/>
    <property type="evidence" value="ECO:0007669"/>
    <property type="project" value="TreeGrafter"/>
</dbReference>
<dbReference type="PANTHER" id="PTHR46005">
    <property type="entry name" value="RHO GTPASE-ACTIVATING PROTEIN 190"/>
    <property type="match status" value="1"/>
</dbReference>
<dbReference type="Gene3D" id="1.10.10.440">
    <property type="entry name" value="FF domain"/>
    <property type="match status" value="1"/>
</dbReference>
<evidence type="ECO:0000256" key="3">
    <source>
        <dbReference type="SAM" id="MobiDB-lite"/>
    </source>
</evidence>
<dbReference type="InterPro" id="IPR039007">
    <property type="entry name" value="pG1"/>
</dbReference>
<evidence type="ECO:0000256" key="1">
    <source>
        <dbReference type="ARBA" id="ARBA00022468"/>
    </source>
</evidence>
<dbReference type="PROSITE" id="PS50238">
    <property type="entry name" value="RHOGAP"/>
    <property type="match status" value="1"/>
</dbReference>
<dbReference type="EMBL" id="JYDH01000074">
    <property type="protein sequence ID" value="KRY34004.1"/>
    <property type="molecule type" value="Genomic_DNA"/>
</dbReference>
<feature type="compositionally biased region" description="Polar residues" evidence="3">
    <location>
        <begin position="1271"/>
        <end position="1287"/>
    </location>
</feature>
<sequence>MMMLRQRLCCRSIDRVSASAVCGRLQETKFHKYKHFPTLNCTLFVRSFVQSPIRKFSRLKIDAFPRLEASLNNELSKPPPPPPQPRIRWRASVAPTSLGHFFCQLSMVPLKRNAIPVVLVDQGNTGCVVTGQHNRSYEQVQVAAAAAAAAGGGGGGTLLTGNARTLRSDDWMSSGASEQEERLLAASRRLPAGRSMQKKVAPLGSNVSLPCSTATASGSLQGNSSNSSGTNVNGGRLFTVAVVGLSGSEREKGVAGVGKSCLCNRFVRPLEDDYCAEHISALSPVDFGGRVVNNDHWLYWGERSMLVESGAELAFRIVEQTEFVDDEAFQPLRGSASQREPYPKRSTALKLHSPDKLMYICKDQLGVEHDYEQRTLPEGRTNVDGFVCVFDVSSVAGRSAERQCEFVLAVLQNALKTKKPVVLATTKHDRADERSLKALDRLLGRRELRSLAPLVETSAHLGVNVEVPFLVLICLADRSRARPRLTQFNDAVRRRQEIIDVATAAYLQAIRKTVPNHRWTWSHLCQVLSNEPDFEHFCDLCGRVKAKSIFEQYIAEMYSFYEQQRRQSELRKLPDALLKLLPDSSACCGKSWDDIVCYMQNQPYYGEIFRLDSNADDIGDRLSPDILYTPEAEACFRQHFAYLEARSARKKLLNDFSQLLANCSQVTPGKPLSDVRLFLMGKEPFESLPEVDLQAVYDQYQRVLIKRARQDFIELLLEKVDVFVSVLYSRRAVSLLRLNESLTETGPEMSDSDCRFVHERLQEDHRYRVMNRLYQWRDSAIQKYAMFIHRPSCQHCPLKPRCMDTLARQWLAVKLTSQSSTAEFAIPYYNIFYPIVNDQVKLLIAGRDPLIYQIQREFQVYLSEGLFDCHGSTLSVEFQCVAECDFSRFFSIVNETEANGVIVPYSCKASFAVMRHFILHTLLDIDLLGSDTAAPNLSYRLPAVVVFAGDPAHLDDMPLLQQQGARFCEPLQVQFIGLQHHHHQQQQQQQQQRDFTGCVGQNQECRRHLGGLLTGQQMYRCLSSLVCVAGEQYPGRGSTASTSSTRSPGGQRMANFFVCMMCGDNYDPATVLNPLLYSHNCCRLEAPTRSQADCSFSTSLWSLCLNGSGSGPLAEAGAVRVRVEAFLPNTSGRLLATATVGSYHQALQATLRRQFFDGYVLVYSAKRRASLAHLLCLSQRLPHSIPLMLVAVGEVVDFFSDQQTNSFIVEGSRLADELGARFITVSRTNEQAPSAYMSFYEDIWLRKSDTRNTHEYSRSYVMNITSPIPYASSETSTTSRQSFDQRTANVEQQQQQAKAVEVEEQLLETKEPDYMSLSSFWSGIPSDAALTNGLQQQQQQQSAFASSNSTSPYSERFQNSCPSNQRHLNSLAGLYGGGRIQAVASTVDSQELSSRRPLASPSTSSFDSLNESGCSFNPSLSSSSGRRNVAITRPSAPLATPESVEISADSLLTKSLHGDGDEISTDGQSLSSIRAVELDEGGKRMINGEQAPPARPVAPTNRRISVVGPTIAERVRQLASALDNSTLTDATRSLPGTPTLLGQRERTECTKSPFFFKKRLSGDVSTAGALVSAASSLVSSKLLAACSVQGRASLMKSPGQERSTIKERKLSKDAQKLRSSERAGSDPRHLINKNRPQSPLTAVNRAVCSDRSGIVCESQENNGVPLFVQKCVEFIEAEGLSSEGVYRVPGNQSQAAAVEQRFLENSDLSFKDLDVPVNVITTALKNYFAYQSEPLISTALYEPLIEAMALTDENERIGALRHILRKLTPKNHALLSYFLTHLRRIADHSEENAMDHRNLAKCLWPTLVRPQFDCFEKMAMMTQTLEDLVLFRTDLDTELCD</sequence>
<keyword evidence="2" id="KW-0677">Repeat</keyword>
<evidence type="ECO:0000259" key="6">
    <source>
        <dbReference type="PROSITE" id="PS51853"/>
    </source>
</evidence>
<keyword evidence="1" id="KW-0343">GTPase activation</keyword>